<comment type="caution">
    <text evidence="1">The sequence shown here is derived from an EMBL/GenBank/DDBJ whole genome shotgun (WGS) entry which is preliminary data.</text>
</comment>
<accession>A0A0L0BW65</accession>
<dbReference type="AlphaFoldDB" id="A0A0L0BW65"/>
<dbReference type="EMBL" id="JRES01001248">
    <property type="protein sequence ID" value="KNC24261.1"/>
    <property type="molecule type" value="Genomic_DNA"/>
</dbReference>
<evidence type="ECO:0000313" key="1">
    <source>
        <dbReference type="EMBL" id="KNC24261.1"/>
    </source>
</evidence>
<proteinExistence type="predicted"/>
<name>A0A0L0BW65_LUCCU</name>
<sequence length="226" mass="25854">MAVCLYDLVGNAGDNNQAPMRNPPDAFHNSAGALAQNNLVGVIIQAIKMQSLGIFKRLTNLRQTINECDDTTTTAAGTVATDDIKYTATLKTAIVTTGGNTKQNYVHKIQKLMATVLRTAMEKMIKSTVFILRQQQERKQQSRQRSKNLIIENEFKTFKHFSTQETYVSRHEKHGINFRRILRKSRLCYSHDKMMAMTTSTLQRQQQQQQDNSNFMFNFNHKFPSS</sequence>
<dbReference type="Proteomes" id="UP000037069">
    <property type="component" value="Unassembled WGS sequence"/>
</dbReference>
<organism evidence="1 2">
    <name type="scientific">Lucilia cuprina</name>
    <name type="common">Green bottle fly</name>
    <name type="synonym">Australian sheep blowfly</name>
    <dbReference type="NCBI Taxonomy" id="7375"/>
    <lineage>
        <taxon>Eukaryota</taxon>
        <taxon>Metazoa</taxon>
        <taxon>Ecdysozoa</taxon>
        <taxon>Arthropoda</taxon>
        <taxon>Hexapoda</taxon>
        <taxon>Insecta</taxon>
        <taxon>Pterygota</taxon>
        <taxon>Neoptera</taxon>
        <taxon>Endopterygota</taxon>
        <taxon>Diptera</taxon>
        <taxon>Brachycera</taxon>
        <taxon>Muscomorpha</taxon>
        <taxon>Oestroidea</taxon>
        <taxon>Calliphoridae</taxon>
        <taxon>Luciliinae</taxon>
        <taxon>Lucilia</taxon>
    </lineage>
</organism>
<protein>
    <submittedName>
        <fullName evidence="1">Uncharacterized protein</fullName>
    </submittedName>
</protein>
<keyword evidence="2" id="KW-1185">Reference proteome</keyword>
<reference evidence="1 2" key="1">
    <citation type="journal article" date="2015" name="Nat. Commun.">
        <title>Lucilia cuprina genome unlocks parasitic fly biology to underpin future interventions.</title>
        <authorList>
            <person name="Anstead C.A."/>
            <person name="Korhonen P.K."/>
            <person name="Young N.D."/>
            <person name="Hall R.S."/>
            <person name="Jex A.R."/>
            <person name="Murali S.C."/>
            <person name="Hughes D.S."/>
            <person name="Lee S.F."/>
            <person name="Perry T."/>
            <person name="Stroehlein A.J."/>
            <person name="Ansell B.R."/>
            <person name="Breugelmans B."/>
            <person name="Hofmann A."/>
            <person name="Qu J."/>
            <person name="Dugan S."/>
            <person name="Lee S.L."/>
            <person name="Chao H."/>
            <person name="Dinh H."/>
            <person name="Han Y."/>
            <person name="Doddapaneni H.V."/>
            <person name="Worley K.C."/>
            <person name="Muzny D.M."/>
            <person name="Ioannidis P."/>
            <person name="Waterhouse R.M."/>
            <person name="Zdobnov E.M."/>
            <person name="James P.J."/>
            <person name="Bagnall N.H."/>
            <person name="Kotze A.C."/>
            <person name="Gibbs R.A."/>
            <person name="Richards S."/>
            <person name="Batterham P."/>
            <person name="Gasser R.B."/>
        </authorList>
    </citation>
    <scope>NUCLEOTIDE SEQUENCE [LARGE SCALE GENOMIC DNA]</scope>
    <source>
        <strain evidence="1 2">LS</strain>
        <tissue evidence="1">Full body</tissue>
    </source>
</reference>
<dbReference type="OrthoDB" id="10012075at2759"/>
<evidence type="ECO:0000313" key="2">
    <source>
        <dbReference type="Proteomes" id="UP000037069"/>
    </source>
</evidence>
<gene>
    <name evidence="1" type="ORF">FF38_13382</name>
</gene>